<dbReference type="AlphaFoldDB" id="A0A8J2HSF6"/>
<comment type="caution">
    <text evidence="2">The sequence shown here is derived from an EMBL/GenBank/DDBJ whole genome shotgun (WGS) entry which is preliminary data.</text>
</comment>
<evidence type="ECO:0000256" key="1">
    <source>
        <dbReference type="SAM" id="MobiDB-lite"/>
    </source>
</evidence>
<proteinExistence type="predicted"/>
<keyword evidence="3" id="KW-1185">Reference proteome</keyword>
<dbReference type="Proteomes" id="UP000676310">
    <property type="component" value="Unassembled WGS sequence"/>
</dbReference>
<dbReference type="EMBL" id="CAJRGZ010000015">
    <property type="protein sequence ID" value="CAG5140275.1"/>
    <property type="molecule type" value="Genomic_DNA"/>
</dbReference>
<dbReference type="GeneID" id="67018673"/>
<dbReference type="RefSeq" id="XP_043164204.1">
    <property type="nucleotide sequence ID" value="XM_043308269.1"/>
</dbReference>
<gene>
    <name evidence="2" type="ORF">ALTATR162_LOCUS675</name>
</gene>
<evidence type="ECO:0000313" key="3">
    <source>
        <dbReference type="Proteomes" id="UP000676310"/>
    </source>
</evidence>
<reference evidence="2" key="1">
    <citation type="submission" date="2021-05" db="EMBL/GenBank/DDBJ databases">
        <authorList>
            <person name="Stam R."/>
        </authorList>
    </citation>
    <scope>NUCLEOTIDE SEQUENCE</scope>
    <source>
        <strain evidence="2">CS162</strain>
    </source>
</reference>
<feature type="region of interest" description="Disordered" evidence="1">
    <location>
        <begin position="335"/>
        <end position="363"/>
    </location>
</feature>
<evidence type="ECO:0000313" key="2">
    <source>
        <dbReference type="EMBL" id="CAG5140275.1"/>
    </source>
</evidence>
<feature type="compositionally biased region" description="Acidic residues" evidence="1">
    <location>
        <begin position="335"/>
        <end position="350"/>
    </location>
</feature>
<dbReference type="OrthoDB" id="3684889at2759"/>
<accession>A0A8J2HSF6</accession>
<feature type="compositionally biased region" description="Basic and acidic residues" evidence="1">
    <location>
        <begin position="354"/>
        <end position="363"/>
    </location>
</feature>
<sequence>MQSILRGVPDIEAARTLEQRLSEYREKRRIRKELLAEQEHHMRKQLDEISERKRLLEAALNTNLEQQQADPEAETLLQELTTMDRSRCRPLCEGMQRYLPRELRDMVYEHLVGPASRHNNNHKVYVQSSKNSSTREGFVLTRMYHFVFDVGQLDHMGHKTWQELVEHWYTTCTFDFGTNIHLIEAFLKGDVADSGFHALDLVHQLAITLVYNRDTELVLDERRIVGALAHLALLERPARLRIILDGIVRQQFVWMIDKVLRLLPILPGWTIEFIIEILTDRHPPMHPNIPDTVPGYHVRLLIPGDSTFTPHQWIESYKRLQSEFEQYYNATLDESSDKDDVDYGNDEDDYSTGSEDHSEGHTDDEWYEQLQPRGDEILELCHELNWCRKDKLDMQQGLPVMHDSLA</sequence>
<protein>
    <submittedName>
        <fullName evidence="2">Uncharacterized protein</fullName>
    </submittedName>
</protein>
<organism evidence="2 3">
    <name type="scientific">Alternaria atra</name>
    <dbReference type="NCBI Taxonomy" id="119953"/>
    <lineage>
        <taxon>Eukaryota</taxon>
        <taxon>Fungi</taxon>
        <taxon>Dikarya</taxon>
        <taxon>Ascomycota</taxon>
        <taxon>Pezizomycotina</taxon>
        <taxon>Dothideomycetes</taxon>
        <taxon>Pleosporomycetidae</taxon>
        <taxon>Pleosporales</taxon>
        <taxon>Pleosporineae</taxon>
        <taxon>Pleosporaceae</taxon>
        <taxon>Alternaria</taxon>
        <taxon>Alternaria sect. Ulocladioides</taxon>
    </lineage>
</organism>
<name>A0A8J2HSF6_9PLEO</name>